<name>A0A1M5B427_9GAMM</name>
<evidence type="ECO:0000313" key="2">
    <source>
        <dbReference type="Proteomes" id="UP000242857"/>
    </source>
</evidence>
<gene>
    <name evidence="1" type="ORF">SAMN02745204_02351</name>
</gene>
<feature type="non-terminal residue" evidence="1">
    <location>
        <position position="1"/>
    </location>
</feature>
<dbReference type="STRING" id="213588.SAMN02745204_02351"/>
<dbReference type="Pfam" id="PF05159">
    <property type="entry name" value="Capsule_synth"/>
    <property type="match status" value="1"/>
</dbReference>
<dbReference type="AlphaFoldDB" id="A0A1M5B427"/>
<organism evidence="1 2">
    <name type="scientific">Thermomonas hydrothermalis</name>
    <dbReference type="NCBI Taxonomy" id="213588"/>
    <lineage>
        <taxon>Bacteria</taxon>
        <taxon>Pseudomonadati</taxon>
        <taxon>Pseudomonadota</taxon>
        <taxon>Gammaproteobacteria</taxon>
        <taxon>Lysobacterales</taxon>
        <taxon>Lysobacteraceae</taxon>
        <taxon>Thermomonas</taxon>
    </lineage>
</organism>
<sequence length="244" mass="27266">PVTLGSMLPIRHEPFPLESRLSQYAGYVRRFSRLRLIRARENARTNALIASGARYYVLPLQLNSDAQIRDHSRFTHMGEVIEYVLESFARNAPRDAILVVKNHPLDTGLMDYGKIIRESERRFDLLGRTVYLEGGDLVSLLQHAQGVVTVNSTSGLLALEAGVPVVTLSDPIYNLPGLTYQAPLDAFWLDATPPEQELFARFRRVVMTATQINGGFYCRQGISLAVENSAKVLTAERSPLEVLL</sequence>
<protein>
    <submittedName>
        <fullName evidence="1">Capsule polysaccharide biosynthesis protein</fullName>
    </submittedName>
</protein>
<reference evidence="2" key="1">
    <citation type="submission" date="2016-11" db="EMBL/GenBank/DDBJ databases">
        <authorList>
            <person name="Varghese N."/>
            <person name="Submissions S."/>
        </authorList>
    </citation>
    <scope>NUCLEOTIDE SEQUENCE [LARGE SCALE GENOMIC DNA]</scope>
    <source>
        <strain evidence="2">DSM 14834</strain>
    </source>
</reference>
<dbReference type="GO" id="GO:0000271">
    <property type="term" value="P:polysaccharide biosynthetic process"/>
    <property type="evidence" value="ECO:0007669"/>
    <property type="project" value="InterPro"/>
</dbReference>
<evidence type="ECO:0000313" key="1">
    <source>
        <dbReference type="EMBL" id="SHF36942.1"/>
    </source>
</evidence>
<dbReference type="EMBL" id="FQUK01000074">
    <property type="protein sequence ID" value="SHF36942.1"/>
    <property type="molecule type" value="Genomic_DNA"/>
</dbReference>
<proteinExistence type="predicted"/>
<keyword evidence="2" id="KW-1185">Reference proteome</keyword>
<accession>A0A1M5B427</accession>
<dbReference type="Proteomes" id="UP000242857">
    <property type="component" value="Unassembled WGS sequence"/>
</dbReference>
<dbReference type="RefSeq" id="WP_342741580.1">
    <property type="nucleotide sequence ID" value="NZ_FQUK01000074.1"/>
</dbReference>
<dbReference type="InterPro" id="IPR007833">
    <property type="entry name" value="Capsule_polysaccharide_synth"/>
</dbReference>
<dbReference type="GO" id="GO:0015774">
    <property type="term" value="P:polysaccharide transport"/>
    <property type="evidence" value="ECO:0007669"/>
    <property type="project" value="InterPro"/>
</dbReference>